<dbReference type="SUPFAM" id="SSF57424">
    <property type="entry name" value="LDL receptor-like module"/>
    <property type="match status" value="6"/>
</dbReference>
<keyword evidence="7 8" id="KW-1015">Disulfide bond</keyword>
<feature type="disulfide bond" evidence="8">
    <location>
        <begin position="81"/>
        <end position="96"/>
    </location>
</feature>
<feature type="disulfide bond" evidence="8">
    <location>
        <begin position="168"/>
        <end position="186"/>
    </location>
</feature>
<comment type="subcellular location">
    <subcellularLocation>
        <location evidence="2">Endomembrane system</location>
    </subcellularLocation>
    <subcellularLocation>
        <location evidence="1">Membrane</location>
        <topology evidence="1">Single-pass membrane protein</topology>
    </subcellularLocation>
</comment>
<reference evidence="9" key="3">
    <citation type="submission" date="2025-09" db="UniProtKB">
        <authorList>
            <consortium name="Ensembl"/>
        </authorList>
    </citation>
    <scope>IDENTIFICATION</scope>
</reference>
<dbReference type="InterPro" id="IPR023415">
    <property type="entry name" value="LDLR_class-A_CS"/>
</dbReference>
<evidence type="ECO:0000256" key="3">
    <source>
        <dbReference type="ARBA" id="ARBA00022692"/>
    </source>
</evidence>
<dbReference type="GeneTree" id="ENSGT00940000164512"/>
<dbReference type="InterPro" id="IPR050685">
    <property type="entry name" value="LDLR"/>
</dbReference>
<dbReference type="GO" id="GO:0016192">
    <property type="term" value="P:vesicle-mediated transport"/>
    <property type="evidence" value="ECO:0007669"/>
    <property type="project" value="UniProtKB-ARBA"/>
</dbReference>
<keyword evidence="3" id="KW-0812">Transmembrane</keyword>
<evidence type="ECO:0000256" key="2">
    <source>
        <dbReference type="ARBA" id="ARBA00004308"/>
    </source>
</evidence>
<evidence type="ECO:0000256" key="6">
    <source>
        <dbReference type="ARBA" id="ARBA00023136"/>
    </source>
</evidence>
<evidence type="ECO:0000313" key="9">
    <source>
        <dbReference type="Ensembl" id="ENSHHUP00000047474.1"/>
    </source>
</evidence>
<feature type="disulfide bond" evidence="8">
    <location>
        <begin position="26"/>
        <end position="38"/>
    </location>
</feature>
<dbReference type="STRING" id="62062.ENSHHUP00000047474"/>
<feature type="disulfide bond" evidence="8">
    <location>
        <begin position="109"/>
        <end position="127"/>
    </location>
</feature>
<dbReference type="PROSITE" id="PS01209">
    <property type="entry name" value="LDLRA_1"/>
    <property type="match status" value="3"/>
</dbReference>
<dbReference type="PROSITE" id="PS50068">
    <property type="entry name" value="LDLRA_2"/>
    <property type="match status" value="6"/>
</dbReference>
<dbReference type="GO" id="GO:0012505">
    <property type="term" value="C:endomembrane system"/>
    <property type="evidence" value="ECO:0007669"/>
    <property type="project" value="UniProtKB-SubCell"/>
</dbReference>
<reference evidence="10" key="1">
    <citation type="submission" date="2018-06" db="EMBL/GenBank/DDBJ databases">
        <title>Genome assembly of Danube salmon.</title>
        <authorList>
            <person name="Macqueen D.J."/>
            <person name="Gundappa M.K."/>
        </authorList>
    </citation>
    <scope>NUCLEOTIDE SEQUENCE [LARGE SCALE GENOMIC DNA]</scope>
</reference>
<reference evidence="9" key="2">
    <citation type="submission" date="2025-08" db="UniProtKB">
        <authorList>
            <consortium name="Ensembl"/>
        </authorList>
    </citation>
    <scope>IDENTIFICATION</scope>
</reference>
<dbReference type="PRINTS" id="PR00261">
    <property type="entry name" value="LDLRECEPTOR"/>
</dbReference>
<feature type="disulfide bond" evidence="8">
    <location>
        <begin position="250"/>
        <end position="268"/>
    </location>
</feature>
<feature type="disulfide bond" evidence="8">
    <location>
        <begin position="45"/>
        <end position="60"/>
    </location>
</feature>
<dbReference type="CDD" id="cd00112">
    <property type="entry name" value="LDLa"/>
    <property type="match status" value="6"/>
</dbReference>
<keyword evidence="6" id="KW-0472">Membrane</keyword>
<dbReference type="AlphaFoldDB" id="A0A4W5NDU5"/>
<evidence type="ECO:0000256" key="8">
    <source>
        <dbReference type="PROSITE-ProRule" id="PRU00124"/>
    </source>
</evidence>
<dbReference type="Proteomes" id="UP000314982">
    <property type="component" value="Unassembled WGS sequence"/>
</dbReference>
<evidence type="ECO:0000256" key="4">
    <source>
        <dbReference type="ARBA" id="ARBA00022737"/>
    </source>
</evidence>
<comment type="caution">
    <text evidence="8">Lacks conserved residue(s) required for the propagation of feature annotation.</text>
</comment>
<dbReference type="SMART" id="SM00192">
    <property type="entry name" value="LDLa"/>
    <property type="match status" value="6"/>
</dbReference>
<sequence length="280" mass="29229">MAHPITAGIEPCATQDPVLWECGVVCGQGEFLCSGGLCVLYLHRCDGHDDCGDLSDERGCVCAPGEFQCPGDQCVPADRVCDGHKDCPSGTDEAICSTEVTCAPGQFLCADGTCVTPTKLCDGVTDCQGGEDEDQNNCHPVTMAPVTIATPINPTAPTSACQPYEFACANGQCVPRAWHCDGETDCLDGSDEQGCPRVCGPGQVPCLSGDQCVDYQQLCDGIPHCRDASDESVDDCGSTRIPPCPGSFPCDNRTCVNATQVCNGVADCPQGEDELVCGEL</sequence>
<dbReference type="InterPro" id="IPR002172">
    <property type="entry name" value="LDrepeatLR_classA_rpt"/>
</dbReference>
<dbReference type="Ensembl" id="ENSHHUT00000049213.1">
    <property type="protein sequence ID" value="ENSHHUP00000047474.1"/>
    <property type="gene ID" value="ENSHHUG00000028840.1"/>
</dbReference>
<feature type="disulfide bond" evidence="8">
    <location>
        <begin position="262"/>
        <end position="277"/>
    </location>
</feature>
<dbReference type="Pfam" id="PF00057">
    <property type="entry name" value="Ldl_recept_a"/>
    <property type="match status" value="6"/>
</dbReference>
<feature type="disulfide bond" evidence="8">
    <location>
        <begin position="62"/>
        <end position="74"/>
    </location>
</feature>
<name>A0A4W5NDU5_9TELE</name>
<protein>
    <submittedName>
        <fullName evidence="9">Uncharacterized protein</fullName>
    </submittedName>
</protein>
<dbReference type="GO" id="GO:0005886">
    <property type="term" value="C:plasma membrane"/>
    <property type="evidence" value="ECO:0007669"/>
    <property type="project" value="TreeGrafter"/>
</dbReference>
<evidence type="ECO:0000313" key="10">
    <source>
        <dbReference type="Proteomes" id="UP000314982"/>
    </source>
</evidence>
<dbReference type="FunFam" id="4.10.400.10:FF:000062">
    <property type="entry name" value="Terribly reduced optic lobes, isoform AI"/>
    <property type="match status" value="1"/>
</dbReference>
<keyword evidence="10" id="KW-1185">Reference proteome</keyword>
<feature type="disulfide bond" evidence="8">
    <location>
        <begin position="33"/>
        <end position="51"/>
    </location>
</feature>
<evidence type="ECO:0000256" key="1">
    <source>
        <dbReference type="ARBA" id="ARBA00004167"/>
    </source>
</evidence>
<feature type="disulfide bond" evidence="8">
    <location>
        <begin position="180"/>
        <end position="195"/>
    </location>
</feature>
<feature type="disulfide bond" evidence="8">
    <location>
        <begin position="69"/>
        <end position="87"/>
    </location>
</feature>
<evidence type="ECO:0000256" key="7">
    <source>
        <dbReference type="ARBA" id="ARBA00023157"/>
    </source>
</evidence>
<keyword evidence="5" id="KW-1133">Transmembrane helix</keyword>
<dbReference type="PANTHER" id="PTHR24270">
    <property type="entry name" value="LOW-DENSITY LIPOPROTEIN RECEPTOR-RELATED"/>
    <property type="match status" value="1"/>
</dbReference>
<proteinExistence type="predicted"/>
<feature type="disulfide bond" evidence="8">
    <location>
        <begin position="161"/>
        <end position="173"/>
    </location>
</feature>
<organism evidence="9 10">
    <name type="scientific">Hucho hucho</name>
    <name type="common">huchen</name>
    <dbReference type="NCBI Taxonomy" id="62062"/>
    <lineage>
        <taxon>Eukaryota</taxon>
        <taxon>Metazoa</taxon>
        <taxon>Chordata</taxon>
        <taxon>Craniata</taxon>
        <taxon>Vertebrata</taxon>
        <taxon>Euteleostomi</taxon>
        <taxon>Actinopterygii</taxon>
        <taxon>Neopterygii</taxon>
        <taxon>Teleostei</taxon>
        <taxon>Protacanthopterygii</taxon>
        <taxon>Salmoniformes</taxon>
        <taxon>Salmonidae</taxon>
        <taxon>Salmoninae</taxon>
        <taxon>Hucho</taxon>
    </lineage>
</organism>
<dbReference type="InterPro" id="IPR036055">
    <property type="entry name" value="LDL_receptor-like_sf"/>
</dbReference>
<keyword evidence="4" id="KW-0677">Repeat</keyword>
<feature type="disulfide bond" evidence="8">
    <location>
        <begin position="102"/>
        <end position="114"/>
    </location>
</feature>
<evidence type="ECO:0000256" key="5">
    <source>
        <dbReference type="ARBA" id="ARBA00022989"/>
    </source>
</evidence>
<accession>A0A4W5NDU5</accession>
<dbReference type="Gene3D" id="4.10.400.10">
    <property type="entry name" value="Low-density Lipoprotein Receptor"/>
    <property type="match status" value="6"/>
</dbReference>